<dbReference type="GO" id="GO:0003676">
    <property type="term" value="F:nucleic acid binding"/>
    <property type="evidence" value="ECO:0007669"/>
    <property type="project" value="InterPro"/>
</dbReference>
<dbReference type="GO" id="GO:0004523">
    <property type="term" value="F:RNA-DNA hybrid ribonuclease activity"/>
    <property type="evidence" value="ECO:0007669"/>
    <property type="project" value="InterPro"/>
</dbReference>
<reference evidence="3" key="1">
    <citation type="submission" date="2021-01" db="EMBL/GenBank/DDBJ databases">
        <authorList>
            <consortium name="Genoscope - CEA"/>
            <person name="William W."/>
        </authorList>
    </citation>
    <scope>NUCLEOTIDE SEQUENCE</scope>
</reference>
<sequence>VDLEIPDLKVYTNCTTLLGAINGTSQRKDIIGVVSGIRSISTVFASIFFFHVSRSNNSVCDRLAKESLRFPVTNLG</sequence>
<feature type="transmembrane region" description="Helical" evidence="1">
    <location>
        <begin position="30"/>
        <end position="52"/>
    </location>
</feature>
<feature type="non-terminal residue" evidence="3">
    <location>
        <position position="1"/>
    </location>
</feature>
<keyword evidence="1" id="KW-1133">Transmembrane helix</keyword>
<keyword evidence="1" id="KW-0472">Membrane</keyword>
<feature type="domain" description="RNase H type-1" evidence="2">
    <location>
        <begin position="2"/>
        <end position="66"/>
    </location>
</feature>
<evidence type="ECO:0000256" key="1">
    <source>
        <dbReference type="SAM" id="Phobius"/>
    </source>
</evidence>
<proteinExistence type="predicted"/>
<protein>
    <submittedName>
        <fullName evidence="3">(rape) hypothetical protein</fullName>
    </submittedName>
</protein>
<dbReference type="Proteomes" id="UP001295469">
    <property type="component" value="Chromosome C02"/>
</dbReference>
<dbReference type="EMBL" id="HG994366">
    <property type="protein sequence ID" value="CAF1899453.1"/>
    <property type="molecule type" value="Genomic_DNA"/>
</dbReference>
<dbReference type="Pfam" id="PF13456">
    <property type="entry name" value="RVT_3"/>
    <property type="match status" value="1"/>
</dbReference>
<accession>A0A816K0B5</accession>
<gene>
    <name evidence="3" type="ORF">DARMORV10_C02P20340.1</name>
</gene>
<dbReference type="Gene3D" id="3.30.420.10">
    <property type="entry name" value="Ribonuclease H-like superfamily/Ribonuclease H"/>
    <property type="match status" value="1"/>
</dbReference>
<evidence type="ECO:0000313" key="3">
    <source>
        <dbReference type="EMBL" id="CAF1899453.1"/>
    </source>
</evidence>
<dbReference type="AlphaFoldDB" id="A0A816K0B5"/>
<dbReference type="InterPro" id="IPR036397">
    <property type="entry name" value="RNaseH_sf"/>
</dbReference>
<name>A0A816K0B5_BRANA</name>
<keyword evidence="1" id="KW-0812">Transmembrane</keyword>
<organism evidence="3">
    <name type="scientific">Brassica napus</name>
    <name type="common">Rape</name>
    <dbReference type="NCBI Taxonomy" id="3708"/>
    <lineage>
        <taxon>Eukaryota</taxon>
        <taxon>Viridiplantae</taxon>
        <taxon>Streptophyta</taxon>
        <taxon>Embryophyta</taxon>
        <taxon>Tracheophyta</taxon>
        <taxon>Spermatophyta</taxon>
        <taxon>Magnoliopsida</taxon>
        <taxon>eudicotyledons</taxon>
        <taxon>Gunneridae</taxon>
        <taxon>Pentapetalae</taxon>
        <taxon>rosids</taxon>
        <taxon>malvids</taxon>
        <taxon>Brassicales</taxon>
        <taxon>Brassicaceae</taxon>
        <taxon>Brassiceae</taxon>
        <taxon>Brassica</taxon>
    </lineage>
</organism>
<evidence type="ECO:0000259" key="2">
    <source>
        <dbReference type="Pfam" id="PF13456"/>
    </source>
</evidence>
<dbReference type="InterPro" id="IPR002156">
    <property type="entry name" value="RNaseH_domain"/>
</dbReference>